<keyword evidence="1" id="KW-0472">Membrane</keyword>
<reference evidence="2 3" key="1">
    <citation type="submission" date="2018-01" db="EMBL/GenBank/DDBJ databases">
        <title>Pseudomonas phages infecting Pseudomonas sp. isolated from Prunus avium.</title>
        <authorList>
            <person name="Colberg O."/>
            <person name="Byth Carstens A."/>
        </authorList>
    </citation>
    <scope>NUCLEOTIDE SEQUENCE [LARGE SCALE GENOMIC DNA]</scope>
</reference>
<organism evidence="2 3">
    <name type="scientific">Pseudomonas phage PollyC</name>
    <dbReference type="NCBI Taxonomy" id="2079290"/>
    <lineage>
        <taxon>Viruses</taxon>
        <taxon>Duplodnaviria</taxon>
        <taxon>Heunggongvirae</taxon>
        <taxon>Uroviricota</taxon>
        <taxon>Caudoviricetes</taxon>
        <taxon>Autographivirales</taxon>
        <taxon>Autonotataviridae</taxon>
        <taxon>Pollyceevirus</taxon>
        <taxon>Pollyceevirus pollyC</taxon>
    </lineage>
</organism>
<feature type="transmembrane region" description="Helical" evidence="1">
    <location>
        <begin position="25"/>
        <end position="44"/>
    </location>
</feature>
<dbReference type="Proteomes" id="UP000241341">
    <property type="component" value="Segment"/>
</dbReference>
<accession>A0A2K9VHU5</accession>
<sequence>MATSAAIMASAAVHSSGSSEPLTPGAALVILIVLALSCVPCVWFRKRIKAQAFDRADYVVSHLGVWCIGVVVLFCLLGLVALVGVALGY</sequence>
<evidence type="ECO:0000313" key="2">
    <source>
        <dbReference type="EMBL" id="AUV61914.1"/>
    </source>
</evidence>
<proteinExistence type="predicted"/>
<dbReference type="EMBL" id="MG775261">
    <property type="protein sequence ID" value="AUV61914.1"/>
    <property type="molecule type" value="Genomic_DNA"/>
</dbReference>
<evidence type="ECO:0000256" key="1">
    <source>
        <dbReference type="SAM" id="Phobius"/>
    </source>
</evidence>
<feature type="transmembrane region" description="Helical" evidence="1">
    <location>
        <begin position="65"/>
        <end position="87"/>
    </location>
</feature>
<evidence type="ECO:0000313" key="3">
    <source>
        <dbReference type="Proteomes" id="UP000241341"/>
    </source>
</evidence>
<protein>
    <recommendedName>
        <fullName evidence="4">Transmembrane protein</fullName>
    </recommendedName>
</protein>
<gene>
    <name evidence="2" type="ORF">PsPhPollyC_gp46</name>
</gene>
<keyword evidence="1" id="KW-0812">Transmembrane</keyword>
<name>A0A2K9VHU5_9CAUD</name>
<keyword evidence="1" id="KW-1133">Transmembrane helix</keyword>
<evidence type="ECO:0008006" key="4">
    <source>
        <dbReference type="Google" id="ProtNLM"/>
    </source>
</evidence>
<keyword evidence="3" id="KW-1185">Reference proteome</keyword>